<reference evidence="1 2" key="1">
    <citation type="journal article" date="2016" name="Genome Announc.">
        <title>Draft Genome Sequence of the Thermotolerant Cyanobacterium Desertifilum sp. IPPAS B-1220.</title>
        <authorList>
            <person name="Mironov K.S."/>
            <person name="Sinetova M.A."/>
            <person name="Bolatkhan K."/>
            <person name="Zayadan B.K."/>
            <person name="Ustinova V.V."/>
            <person name="Kupriyanova E.V."/>
            <person name="Skrypnik A.N."/>
            <person name="Gogoleva N.E."/>
            <person name="Gogolev Y.V."/>
            <person name="Los D.A."/>
        </authorList>
    </citation>
    <scope>NUCLEOTIDE SEQUENCE [LARGE SCALE GENOMIC DNA]</scope>
    <source>
        <strain evidence="1 2">IPPAS B-1220</strain>
    </source>
</reference>
<sequence length="90" mass="10253">MNNNQAEVWCKRGYLLAVLKQYEEALQAYDRALSLESNSPDIWRARGAILAELKRYQEAVSAFNKAMQVQEQSFNLDRKVMQASGANQAI</sequence>
<proteinExistence type="predicted"/>
<protein>
    <submittedName>
        <fullName evidence="1">Tetratricopeptide repeat protein</fullName>
    </submittedName>
</protein>
<accession>A0ACD5GUA6</accession>
<dbReference type="Proteomes" id="UP000095472">
    <property type="component" value="Chromosome"/>
</dbReference>
<gene>
    <name evidence="1" type="ORF">BH720_037135</name>
</gene>
<evidence type="ECO:0000313" key="1">
    <source>
        <dbReference type="EMBL" id="XPM64437.1"/>
    </source>
</evidence>
<name>A0ACD5GUA6_9CYAN</name>
<keyword evidence="2" id="KW-1185">Reference proteome</keyword>
<evidence type="ECO:0000313" key="2">
    <source>
        <dbReference type="Proteomes" id="UP000095472"/>
    </source>
</evidence>
<dbReference type="EMBL" id="CP182909">
    <property type="protein sequence ID" value="XPM64437.1"/>
    <property type="molecule type" value="Genomic_DNA"/>
</dbReference>
<organism evidence="1 2">
    <name type="scientific">Desertifilum tharense IPPAS B-1220</name>
    <dbReference type="NCBI Taxonomy" id="1781255"/>
    <lineage>
        <taxon>Bacteria</taxon>
        <taxon>Bacillati</taxon>
        <taxon>Cyanobacteriota</taxon>
        <taxon>Cyanophyceae</taxon>
        <taxon>Desertifilales</taxon>
        <taxon>Desertifilaceae</taxon>
        <taxon>Desertifilum</taxon>
    </lineage>
</organism>